<dbReference type="OrthoDB" id="544608at2759"/>
<evidence type="ECO:0008006" key="4">
    <source>
        <dbReference type="Google" id="ProtNLM"/>
    </source>
</evidence>
<name>A0A250XM93_9CHLO</name>
<evidence type="ECO:0000313" key="3">
    <source>
        <dbReference type="Proteomes" id="UP000232323"/>
    </source>
</evidence>
<sequence>MGILWGICFLGELVLFLLPTPAVCNFIALDIGDWNAAAAKAVGPRFWDIEDIVRSSSVVNFTQTGTFFEKIKAGKAVTVLAFGDSITSFGGGCYQRDADHIKQYVPTIGPAFFGARCREERTTMGWLSIFMHMINTTWPHPDHILINDGIPGHSLGNFAESTCIEPMLPSNPDLIILEHLPYLEEASRMSQTLELLIHRLKLNFNTSTFPPTILVNMHELVGYQDPKFQSIRDCLLKLGEKCDSACTSAFKGLPNAGNSNTLEVELKTDLVASHYGMTSLSYGPVLRSIVDRQQQGSTTGRASRALQESRQMSECQVFTSLFLDQIHPTLVGELLLADLLVNYLAGAMAHFTLQNDEATATRTQSHGAVQEVTSSQVFSSQQARELPLPLHAASLYIPVMRCFGTNGDHSNSPEGFHPSETLKVIKSDGWQLVREENGKFKPGWVSTTPGSVLRISMTSQLSHVHGISSTWQQQEELLIGITFLKSYEHMGVAEVSCMSGCKCANYTYDGHEPLHHHSIPFTVDTPGALLPHALKCIVQVMVSSSTLSGEYKVKVTQASLKTWLNISSSSAPVAQLAAVQLS</sequence>
<comment type="caution">
    <text evidence="2">The sequence shown here is derived from an EMBL/GenBank/DDBJ whole genome shotgun (WGS) entry which is preliminary data.</text>
</comment>
<proteinExistence type="predicted"/>
<dbReference type="AlphaFoldDB" id="A0A250XM93"/>
<keyword evidence="3" id="KW-1185">Reference proteome</keyword>
<dbReference type="EMBL" id="BEGY01000114">
    <property type="protein sequence ID" value="GAX84039.1"/>
    <property type="molecule type" value="Genomic_DNA"/>
</dbReference>
<protein>
    <recommendedName>
        <fullName evidence="4">SGNH hydrolase-type esterase domain-containing protein</fullName>
    </recommendedName>
</protein>
<reference evidence="2 3" key="1">
    <citation type="submission" date="2017-08" db="EMBL/GenBank/DDBJ databases">
        <title>Acidophilic green algal genome provides insights into adaptation to an acidic environment.</title>
        <authorList>
            <person name="Hirooka S."/>
            <person name="Hirose Y."/>
            <person name="Kanesaki Y."/>
            <person name="Higuchi S."/>
            <person name="Fujiwara T."/>
            <person name="Onuma R."/>
            <person name="Era A."/>
            <person name="Ohbayashi R."/>
            <person name="Uzuka A."/>
            <person name="Nozaki H."/>
            <person name="Yoshikawa H."/>
            <person name="Miyagishima S.Y."/>
        </authorList>
    </citation>
    <scope>NUCLEOTIDE SEQUENCE [LARGE SCALE GENOMIC DNA]</scope>
    <source>
        <strain evidence="2 3">NIES-2499</strain>
    </source>
</reference>
<keyword evidence="1" id="KW-0732">Signal</keyword>
<feature type="signal peptide" evidence="1">
    <location>
        <begin position="1"/>
        <end position="24"/>
    </location>
</feature>
<gene>
    <name evidence="2" type="ORF">CEUSTIGMA_g11463.t1</name>
</gene>
<dbReference type="SUPFAM" id="SSF52266">
    <property type="entry name" value="SGNH hydrolase"/>
    <property type="match status" value="1"/>
</dbReference>
<feature type="chain" id="PRO_5012264738" description="SGNH hydrolase-type esterase domain-containing protein" evidence="1">
    <location>
        <begin position="25"/>
        <end position="582"/>
    </location>
</feature>
<evidence type="ECO:0000313" key="2">
    <source>
        <dbReference type="EMBL" id="GAX84039.1"/>
    </source>
</evidence>
<accession>A0A250XM93</accession>
<organism evidence="2 3">
    <name type="scientific">Chlamydomonas eustigma</name>
    <dbReference type="NCBI Taxonomy" id="1157962"/>
    <lineage>
        <taxon>Eukaryota</taxon>
        <taxon>Viridiplantae</taxon>
        <taxon>Chlorophyta</taxon>
        <taxon>core chlorophytes</taxon>
        <taxon>Chlorophyceae</taxon>
        <taxon>CS clade</taxon>
        <taxon>Chlamydomonadales</taxon>
        <taxon>Chlamydomonadaceae</taxon>
        <taxon>Chlamydomonas</taxon>
    </lineage>
</organism>
<dbReference type="Proteomes" id="UP000232323">
    <property type="component" value="Unassembled WGS sequence"/>
</dbReference>
<dbReference type="PANTHER" id="PTHR34407:SF1">
    <property type="entry name" value="SGNH HYDROLASE-TYPE ESTERASE DOMAIN-CONTAINING PROTEIN"/>
    <property type="match status" value="1"/>
</dbReference>
<dbReference type="PANTHER" id="PTHR34407">
    <property type="entry name" value="EXPRESSED PROTEIN"/>
    <property type="match status" value="1"/>
</dbReference>
<evidence type="ECO:0000256" key="1">
    <source>
        <dbReference type="SAM" id="SignalP"/>
    </source>
</evidence>